<protein>
    <submittedName>
        <fullName evidence="1">Uncharacterized protein</fullName>
    </submittedName>
</protein>
<accession>A0A484HFV9</accession>
<evidence type="ECO:0000313" key="1">
    <source>
        <dbReference type="EMBL" id="VEN74149.1"/>
    </source>
</evidence>
<dbReference type="EMBL" id="CAACVI010000023">
    <property type="protein sequence ID" value="VEN74149.1"/>
    <property type="molecule type" value="Genomic_DNA"/>
</dbReference>
<organism evidence="1">
    <name type="scientific">uncultured Desulfobacteraceae bacterium</name>
    <dbReference type="NCBI Taxonomy" id="218296"/>
    <lineage>
        <taxon>Bacteria</taxon>
        <taxon>Pseudomonadati</taxon>
        <taxon>Thermodesulfobacteriota</taxon>
        <taxon>Desulfobacteria</taxon>
        <taxon>Desulfobacterales</taxon>
        <taxon>Desulfobacteraceae</taxon>
        <taxon>environmental samples</taxon>
    </lineage>
</organism>
<dbReference type="AlphaFoldDB" id="A0A484HFV9"/>
<gene>
    <name evidence="1" type="ORF">EPICR_30081</name>
</gene>
<reference evidence="1" key="1">
    <citation type="submission" date="2019-01" db="EMBL/GenBank/DDBJ databases">
        <authorList>
            <consortium name="Genoscope - CEA"/>
            <person name="William W."/>
        </authorList>
    </citation>
    <scope>NUCLEOTIDE SEQUENCE</scope>
    <source>
        <strain evidence="1">CR-1</strain>
    </source>
</reference>
<name>A0A484HFV9_9BACT</name>
<proteinExistence type="predicted"/>
<sequence>MVYIEPMRFFLYMRDDIMLGHHLDLLNDGGISYFFPEIKGKKENEFFKFLRAVK</sequence>